<proteinExistence type="predicted"/>
<accession>A0A9Q3Z827</accession>
<dbReference type="RefSeq" id="WP_232646886.1">
    <property type="nucleotide sequence ID" value="NZ_JAJSBI010000002.1"/>
</dbReference>
<dbReference type="AlphaFoldDB" id="A0A9Q3Z827"/>
<dbReference type="Proteomes" id="UP001108029">
    <property type="component" value="Unassembled WGS sequence"/>
</dbReference>
<reference evidence="2" key="1">
    <citation type="submission" date="2021-12" db="EMBL/GenBank/DDBJ databases">
        <authorList>
            <person name="Lee J.-H."/>
            <person name="Kim S.-B."/>
        </authorList>
    </citation>
    <scope>NUCLEOTIDE SEQUENCE</scope>
    <source>
        <strain evidence="2">NR30</strain>
    </source>
</reference>
<gene>
    <name evidence="2" type="ORF">LJ657_04440</name>
</gene>
<evidence type="ECO:0000313" key="2">
    <source>
        <dbReference type="EMBL" id="MCD9872925.1"/>
    </source>
</evidence>
<organism evidence="2 3">
    <name type="scientific">Streptomyces guryensis</name>
    <dbReference type="NCBI Taxonomy" id="2886947"/>
    <lineage>
        <taxon>Bacteria</taxon>
        <taxon>Bacillati</taxon>
        <taxon>Actinomycetota</taxon>
        <taxon>Actinomycetes</taxon>
        <taxon>Kitasatosporales</taxon>
        <taxon>Streptomycetaceae</taxon>
        <taxon>Streptomyces</taxon>
    </lineage>
</organism>
<evidence type="ECO:0000313" key="3">
    <source>
        <dbReference type="Proteomes" id="UP001108029"/>
    </source>
</evidence>
<keyword evidence="3" id="KW-1185">Reference proteome</keyword>
<comment type="caution">
    <text evidence="2">The sequence shown here is derived from an EMBL/GenBank/DDBJ whole genome shotgun (WGS) entry which is preliminary data.</text>
</comment>
<dbReference type="InterPro" id="IPR023393">
    <property type="entry name" value="START-like_dom_sf"/>
</dbReference>
<dbReference type="Gene3D" id="3.30.530.20">
    <property type="match status" value="1"/>
</dbReference>
<protein>
    <submittedName>
        <fullName evidence="2">Uncharacterized protein</fullName>
    </submittedName>
</protein>
<sequence>MTTETRPTAVLPPARPGPDWLPDPGTYGAAPDRCIVELTARFGPLTTLRRRLTALDATLTVAPDSDDCVLSLELAGRALGGRVLTFVSTSLTPTDQATRLHVPGELALAGDPAPALFGFRVVERTADRLLVLGTLGLPYRPLRRTTGLTLPRIRPADRIRLLVAAEFTCPV</sequence>
<name>A0A9Q3Z827_9ACTN</name>
<feature type="region of interest" description="Disordered" evidence="1">
    <location>
        <begin position="1"/>
        <end position="24"/>
    </location>
</feature>
<dbReference type="EMBL" id="JAJSBI010000002">
    <property type="protein sequence ID" value="MCD9872925.1"/>
    <property type="molecule type" value="Genomic_DNA"/>
</dbReference>
<evidence type="ECO:0000256" key="1">
    <source>
        <dbReference type="SAM" id="MobiDB-lite"/>
    </source>
</evidence>